<dbReference type="SMART" id="SM01193">
    <property type="entry name" value="Enolase_N"/>
    <property type="match status" value="1"/>
</dbReference>
<comment type="similarity">
    <text evidence="2">Belongs to the enolase family.</text>
</comment>
<keyword evidence="9" id="KW-1185">Reference proteome</keyword>
<dbReference type="InterPro" id="IPR029017">
    <property type="entry name" value="Enolase-like_N"/>
</dbReference>
<proteinExistence type="inferred from homology"/>
<reference evidence="8 9" key="1">
    <citation type="submission" date="2024-01" db="EMBL/GenBank/DDBJ databases">
        <title>Genome assemblies of Stephania.</title>
        <authorList>
            <person name="Yang L."/>
        </authorList>
    </citation>
    <scope>NUCLEOTIDE SEQUENCE [LARGE SCALE GENOMIC DNA]</scope>
    <source>
        <strain evidence="8">YNDBR</strain>
        <tissue evidence="8">Leaf</tissue>
    </source>
</reference>
<dbReference type="PANTHER" id="PTHR11902">
    <property type="entry name" value="ENOLASE"/>
    <property type="match status" value="1"/>
</dbReference>
<dbReference type="Pfam" id="PF00113">
    <property type="entry name" value="Enolase_C"/>
    <property type="match status" value="1"/>
</dbReference>
<dbReference type="GO" id="GO:0000015">
    <property type="term" value="C:phosphopyruvate hydratase complex"/>
    <property type="evidence" value="ECO:0007669"/>
    <property type="project" value="InterPro"/>
</dbReference>
<dbReference type="InterPro" id="IPR000941">
    <property type="entry name" value="Enolase"/>
</dbReference>
<keyword evidence="5" id="KW-0456">Lyase</keyword>
<evidence type="ECO:0000256" key="2">
    <source>
        <dbReference type="ARBA" id="ARBA00009604"/>
    </source>
</evidence>
<dbReference type="EMBL" id="JBBNAF010000009">
    <property type="protein sequence ID" value="KAK9114236.1"/>
    <property type="molecule type" value="Genomic_DNA"/>
</dbReference>
<evidence type="ECO:0000256" key="3">
    <source>
        <dbReference type="ARBA" id="ARBA00012058"/>
    </source>
</evidence>
<evidence type="ECO:0000256" key="5">
    <source>
        <dbReference type="ARBA" id="ARBA00023239"/>
    </source>
</evidence>
<dbReference type="GO" id="GO:0004634">
    <property type="term" value="F:phosphopyruvate hydratase activity"/>
    <property type="evidence" value="ECO:0007669"/>
    <property type="project" value="UniProtKB-EC"/>
</dbReference>
<accession>A0AAP0NRZ0</accession>
<feature type="domain" description="Enolase C-terminal TIM barrel" evidence="6">
    <location>
        <begin position="88"/>
        <end position="254"/>
    </location>
</feature>
<evidence type="ECO:0000256" key="1">
    <source>
        <dbReference type="ARBA" id="ARBA00005031"/>
    </source>
</evidence>
<keyword evidence="4" id="KW-0324">Glycolysis</keyword>
<comment type="caution">
    <text evidence="8">The sequence shown here is derived from an EMBL/GenBank/DDBJ whole genome shotgun (WGS) entry which is preliminary data.</text>
</comment>
<dbReference type="GO" id="GO:0000287">
    <property type="term" value="F:magnesium ion binding"/>
    <property type="evidence" value="ECO:0007669"/>
    <property type="project" value="InterPro"/>
</dbReference>
<dbReference type="SUPFAM" id="SSF54826">
    <property type="entry name" value="Enolase N-terminal domain-like"/>
    <property type="match status" value="1"/>
</dbReference>
<comment type="pathway">
    <text evidence="1">Carbohydrate degradation; glycolysis; pyruvate from D-glyceraldehyde 3-phosphate: step 4/5.</text>
</comment>
<evidence type="ECO:0000259" key="7">
    <source>
        <dbReference type="SMART" id="SM01193"/>
    </source>
</evidence>
<dbReference type="GO" id="GO:0006096">
    <property type="term" value="P:glycolytic process"/>
    <property type="evidence" value="ECO:0007669"/>
    <property type="project" value="UniProtKB-KW"/>
</dbReference>
<dbReference type="SMART" id="SM01192">
    <property type="entry name" value="Enolase_C"/>
    <property type="match status" value="1"/>
</dbReference>
<organism evidence="8 9">
    <name type="scientific">Stephania yunnanensis</name>
    <dbReference type="NCBI Taxonomy" id="152371"/>
    <lineage>
        <taxon>Eukaryota</taxon>
        <taxon>Viridiplantae</taxon>
        <taxon>Streptophyta</taxon>
        <taxon>Embryophyta</taxon>
        <taxon>Tracheophyta</taxon>
        <taxon>Spermatophyta</taxon>
        <taxon>Magnoliopsida</taxon>
        <taxon>Ranunculales</taxon>
        <taxon>Menispermaceae</taxon>
        <taxon>Menispermoideae</taxon>
        <taxon>Cissampelideae</taxon>
        <taxon>Stephania</taxon>
    </lineage>
</organism>
<evidence type="ECO:0000313" key="8">
    <source>
        <dbReference type="EMBL" id="KAK9114236.1"/>
    </source>
</evidence>
<feature type="domain" description="Enolase N-terminal" evidence="7">
    <location>
        <begin position="59"/>
        <end position="173"/>
    </location>
</feature>
<dbReference type="PANTHER" id="PTHR11902:SF42">
    <property type="entry name" value="ENOLASE 1, CHLOROPLASTIC"/>
    <property type="match status" value="1"/>
</dbReference>
<evidence type="ECO:0000313" key="9">
    <source>
        <dbReference type="Proteomes" id="UP001420932"/>
    </source>
</evidence>
<evidence type="ECO:0000256" key="4">
    <source>
        <dbReference type="ARBA" id="ARBA00023152"/>
    </source>
</evidence>
<dbReference type="SUPFAM" id="SSF51604">
    <property type="entry name" value="Enolase C-terminal domain-like"/>
    <property type="match status" value="1"/>
</dbReference>
<protein>
    <recommendedName>
        <fullName evidence="3">phosphopyruvate hydratase</fullName>
        <ecNumber evidence="3">4.2.1.11</ecNumber>
    </recommendedName>
</protein>
<sequence>MGKVYPIVSEDYKKAVENARRKIRALVSEIPSISSPSPSPPRKFCTFKCSSSTAAASAVKSVKARQIMDGRGNLTVEVDLVVGDQVFRSAVPSGASTGIYEALELRDGDHSVYGGKSMGIAGTIKEKYGQNACNVGDEGGFAPKVQDNREGLILLIDAIEKAGYTGKILRFCLKYLLYIKIGMDVAALEFFMKDGIYDLDFKKQPNDGAHVLTADRLCELYKVFVGDFPIVSIEDPYDQDDWSSWALLQSSTDI</sequence>
<dbReference type="InterPro" id="IPR020811">
    <property type="entry name" value="Enolase_N"/>
</dbReference>
<dbReference type="AlphaFoldDB" id="A0AAP0NRZ0"/>
<dbReference type="InterPro" id="IPR020810">
    <property type="entry name" value="Enolase_C"/>
</dbReference>
<dbReference type="InterPro" id="IPR036849">
    <property type="entry name" value="Enolase-like_C_sf"/>
</dbReference>
<dbReference type="EC" id="4.2.1.11" evidence="3"/>
<dbReference type="Gene3D" id="3.20.20.120">
    <property type="entry name" value="Enolase-like C-terminal domain"/>
    <property type="match status" value="1"/>
</dbReference>
<dbReference type="Proteomes" id="UP001420932">
    <property type="component" value="Unassembled WGS sequence"/>
</dbReference>
<evidence type="ECO:0000259" key="6">
    <source>
        <dbReference type="SMART" id="SM01192"/>
    </source>
</evidence>
<gene>
    <name evidence="8" type="ORF">Syun_021033</name>
</gene>
<name>A0AAP0NRZ0_9MAGN</name>